<evidence type="ECO:0000256" key="5">
    <source>
        <dbReference type="ARBA" id="ARBA00023015"/>
    </source>
</evidence>
<protein>
    <recommendedName>
        <fullName evidence="7">Transcription termination/antitermination protein NusA</fullName>
    </recommendedName>
</protein>
<dbReference type="SUPFAM" id="SSF54814">
    <property type="entry name" value="Prokaryotic type KH domain (KH-domain type II)"/>
    <property type="match status" value="2"/>
</dbReference>
<evidence type="ECO:0000256" key="2">
    <source>
        <dbReference type="ARBA" id="ARBA00022490"/>
    </source>
</evidence>
<dbReference type="AlphaFoldDB" id="Q8EWU2"/>
<feature type="region of interest" description="Disordered" evidence="8">
    <location>
        <begin position="461"/>
        <end position="597"/>
    </location>
</feature>
<keyword evidence="4 7" id="KW-0694">RNA-binding</keyword>
<dbReference type="EMBL" id="BA000026">
    <property type="protein sequence ID" value="BAC43901.1"/>
    <property type="molecule type" value="Genomic_DNA"/>
</dbReference>
<dbReference type="InterPro" id="IPR009019">
    <property type="entry name" value="KH_sf_prok-type"/>
</dbReference>
<dbReference type="CDD" id="cd22529">
    <property type="entry name" value="KH-II_NusA_rpt2"/>
    <property type="match status" value="1"/>
</dbReference>
<dbReference type="HAMAP" id="MF_00945_B">
    <property type="entry name" value="NusA_B"/>
    <property type="match status" value="1"/>
</dbReference>
<dbReference type="InterPro" id="IPR058582">
    <property type="entry name" value="KH_NusA_2nd"/>
</dbReference>
<evidence type="ECO:0000256" key="8">
    <source>
        <dbReference type="SAM" id="MobiDB-lite"/>
    </source>
</evidence>
<keyword evidence="2 7" id="KW-0963">Cytoplasm</keyword>
<evidence type="ECO:0000259" key="10">
    <source>
        <dbReference type="SMART" id="SM00322"/>
    </source>
</evidence>
<dbReference type="SUPFAM" id="SSF69705">
    <property type="entry name" value="Transcription factor NusA, N-terminal domain"/>
    <property type="match status" value="1"/>
</dbReference>
<feature type="compositionally biased region" description="Basic and acidic residues" evidence="8">
    <location>
        <begin position="487"/>
        <end position="504"/>
    </location>
</feature>
<keyword evidence="6 7" id="KW-0804">Transcription</keyword>
<evidence type="ECO:0000256" key="4">
    <source>
        <dbReference type="ARBA" id="ARBA00022884"/>
    </source>
</evidence>
<dbReference type="InterPro" id="IPR013735">
    <property type="entry name" value="TF_NusA_N"/>
</dbReference>
<keyword evidence="5 7" id="KW-0805">Transcription regulation</keyword>
<keyword evidence="3 7" id="KW-0889">Transcription antitermination</keyword>
<evidence type="ECO:0000259" key="9">
    <source>
        <dbReference type="SMART" id="SM00316"/>
    </source>
</evidence>
<dbReference type="STRING" id="272633.gene:10731202"/>
<keyword evidence="12" id="KW-1185">Reference proteome</keyword>
<dbReference type="GO" id="GO:0003723">
    <property type="term" value="F:RNA binding"/>
    <property type="evidence" value="ECO:0007669"/>
    <property type="project" value="UniProtKB-UniRule"/>
</dbReference>
<dbReference type="SMART" id="SM00316">
    <property type="entry name" value="S1"/>
    <property type="match status" value="1"/>
</dbReference>
<gene>
    <name evidence="7" type="primary">nusA</name>
    <name evidence="11" type="ordered locus">MYPE1090</name>
</gene>
<evidence type="ECO:0000256" key="3">
    <source>
        <dbReference type="ARBA" id="ARBA00022814"/>
    </source>
</evidence>
<comment type="similarity">
    <text evidence="7">Belongs to the NusA family.</text>
</comment>
<evidence type="ECO:0000256" key="6">
    <source>
        <dbReference type="ARBA" id="ARBA00023163"/>
    </source>
</evidence>
<dbReference type="InterPro" id="IPR036555">
    <property type="entry name" value="NusA_N_sf"/>
</dbReference>
<comment type="function">
    <text evidence="7">Participates in both transcription termination and antitermination.</text>
</comment>
<comment type="subunit">
    <text evidence="7">Monomer. Binds directly to the core enzyme of the DNA-dependent RNA polymerase and to nascent RNA.</text>
</comment>
<feature type="compositionally biased region" description="Low complexity" evidence="8">
    <location>
        <begin position="383"/>
        <end position="394"/>
    </location>
</feature>
<evidence type="ECO:0000313" key="11">
    <source>
        <dbReference type="EMBL" id="BAC43901.1"/>
    </source>
</evidence>
<feature type="compositionally biased region" description="Acidic residues" evidence="8">
    <location>
        <begin position="570"/>
        <end position="597"/>
    </location>
</feature>
<sequence>MKIKSFLENLDKIAKEKDTSKENIVNILKTALEKSYLKENPDLDIEVVVDLNKESIKLFEKRVVVDKSEDEIDDDKEINISEAQELKKSYKLGDTVSTEVNIDKFERRITSHFAQILTHNLNDISNSKVYEEWKDKVGNIIRAEVEKVDNRLVEVNLGSTKGVVLRSEQIPGEELQPGQSYLFLIKEVKSQQTKGWPIILSRADEGLLRYLLKTEISEISDGIIEIKRISRIVGYKTKVAILSRVPGVDAVGTAVGPKGERIKKISSTLNNERIDVILYDEDPKQFLVNACHPEKIVGVEITDDEDIPGSKIVTIVCPEESLIKLIGKNGINVRLLSKLTGWSIDIISEKLAIEDKIEFEDVSQLVSSKTRQPRSQFGGYRLNNANNKKSTSNKPGSKPNFYSGFSSDDSIETDFDIDQYKAELDSITDDDVEQLLNTNTNSSSRKNKKQIEDDEEVVFYESSKEKNDSQDSTPVTEEVVNDQITFKYKEEKPASETKSKKEKPAVVSSDDDDQDYEPVSLVRKDSSDIDDIGGDDPWLLRAKKENKSSKSKNYNKAPKPKKEKVSVFDELMDNTDDISVDSEIDTSELDNLELEDE</sequence>
<dbReference type="InterPro" id="IPR010213">
    <property type="entry name" value="TF_NusA"/>
</dbReference>
<dbReference type="InterPro" id="IPR025249">
    <property type="entry name" value="TF_NusA_KH_1st"/>
</dbReference>
<dbReference type="PANTHER" id="PTHR22648:SF0">
    <property type="entry name" value="TRANSCRIPTION TERMINATION_ANTITERMINATION PROTEIN NUSA"/>
    <property type="match status" value="1"/>
</dbReference>
<dbReference type="InterPro" id="IPR012340">
    <property type="entry name" value="NA-bd_OB-fold"/>
</dbReference>
<dbReference type="KEGG" id="mpe:MYPE1090"/>
<dbReference type="Gene3D" id="3.30.300.20">
    <property type="match status" value="2"/>
</dbReference>
<dbReference type="PROSITE" id="PS50084">
    <property type="entry name" value="KH_TYPE_1"/>
    <property type="match status" value="1"/>
</dbReference>
<dbReference type="RefSeq" id="WP_011076937.1">
    <property type="nucleotide sequence ID" value="NC_004432.1"/>
</dbReference>
<accession>Q8EWU2</accession>
<feature type="domain" description="K Homology" evidence="10">
    <location>
        <begin position="233"/>
        <end position="306"/>
    </location>
</feature>
<keyword evidence="1 7" id="KW-0806">Transcription termination</keyword>
<feature type="region of interest" description="Disordered" evidence="8">
    <location>
        <begin position="368"/>
        <end position="405"/>
    </location>
</feature>
<evidence type="ECO:0000313" key="12">
    <source>
        <dbReference type="Proteomes" id="UP000002522"/>
    </source>
</evidence>
<feature type="domain" description="S1 motif" evidence="9">
    <location>
        <begin position="136"/>
        <end position="203"/>
    </location>
</feature>
<dbReference type="Gene3D" id="2.40.50.140">
    <property type="entry name" value="Nucleic acid-binding proteins"/>
    <property type="match status" value="1"/>
</dbReference>
<dbReference type="FunCoup" id="Q8EWU2">
    <property type="interactions" value="171"/>
</dbReference>
<dbReference type="GO" id="GO:0005829">
    <property type="term" value="C:cytosol"/>
    <property type="evidence" value="ECO:0007669"/>
    <property type="project" value="TreeGrafter"/>
</dbReference>
<dbReference type="InterPro" id="IPR004087">
    <property type="entry name" value="KH_dom"/>
</dbReference>
<dbReference type="NCBIfam" id="TIGR01953">
    <property type="entry name" value="NusA"/>
    <property type="match status" value="1"/>
</dbReference>
<dbReference type="InterPro" id="IPR015946">
    <property type="entry name" value="KH_dom-like_a/b"/>
</dbReference>
<organism evidence="11 12">
    <name type="scientific">Malacoplasma penetrans (strain HF-2)</name>
    <name type="common">Mycoplasma penetrans</name>
    <dbReference type="NCBI Taxonomy" id="272633"/>
    <lineage>
        <taxon>Bacteria</taxon>
        <taxon>Bacillati</taxon>
        <taxon>Mycoplasmatota</taxon>
        <taxon>Mycoplasmoidales</taxon>
        <taxon>Mycoplasmoidaceae</taxon>
        <taxon>Malacoplasma</taxon>
    </lineage>
</organism>
<dbReference type="Pfam" id="PF26594">
    <property type="entry name" value="KH_NusA_2nd"/>
    <property type="match status" value="1"/>
</dbReference>
<dbReference type="InParanoid" id="Q8EWU2"/>
<dbReference type="InterPro" id="IPR003029">
    <property type="entry name" value="S1_domain"/>
</dbReference>
<feature type="domain" description="K Homology" evidence="10">
    <location>
        <begin position="309"/>
        <end position="456"/>
    </location>
</feature>
<comment type="subcellular location">
    <subcellularLocation>
        <location evidence="7">Cytoplasm</location>
    </subcellularLocation>
</comment>
<dbReference type="InterPro" id="IPR030842">
    <property type="entry name" value="TF_NusA_bacterial"/>
</dbReference>
<dbReference type="eggNOG" id="COG0195">
    <property type="taxonomic scope" value="Bacteria"/>
</dbReference>
<proteinExistence type="inferred from homology"/>
<dbReference type="Proteomes" id="UP000002522">
    <property type="component" value="Chromosome"/>
</dbReference>
<dbReference type="HOGENOM" id="CLU_029242_2_2_14"/>
<dbReference type="SMART" id="SM00322">
    <property type="entry name" value="KH"/>
    <property type="match status" value="2"/>
</dbReference>
<name>Q8EWU2_MALP2</name>
<evidence type="ECO:0000256" key="7">
    <source>
        <dbReference type="HAMAP-Rule" id="MF_00945"/>
    </source>
</evidence>
<dbReference type="Gene3D" id="3.30.1480.10">
    <property type="entry name" value="NusA, N-terminal domain"/>
    <property type="match status" value="1"/>
</dbReference>
<dbReference type="Pfam" id="PF08529">
    <property type="entry name" value="NusA_N"/>
    <property type="match status" value="1"/>
</dbReference>
<dbReference type="PANTHER" id="PTHR22648">
    <property type="entry name" value="TRANSCRIPTION TERMINATION FACTOR NUSA"/>
    <property type="match status" value="1"/>
</dbReference>
<dbReference type="SUPFAM" id="SSF50249">
    <property type="entry name" value="Nucleic acid-binding proteins"/>
    <property type="match status" value="1"/>
</dbReference>
<evidence type="ECO:0000256" key="1">
    <source>
        <dbReference type="ARBA" id="ARBA00022472"/>
    </source>
</evidence>
<reference evidence="11 12" key="1">
    <citation type="journal article" date="2002" name="Nucleic Acids Res.">
        <title>The complete genomic sequence of Mycoplasma penetrans, an intracellular bacterial pathogen in humans.</title>
        <authorList>
            <person name="Sasaki Y."/>
            <person name="Ishikawa J."/>
            <person name="Yamashita A."/>
            <person name="Oshima K."/>
            <person name="Kenri T."/>
            <person name="Furuya K."/>
            <person name="Yoshino C."/>
            <person name="Horino A."/>
            <person name="Shiba T."/>
            <person name="Sasaki T."/>
            <person name="Hattori M."/>
        </authorList>
    </citation>
    <scope>NUCLEOTIDE SEQUENCE [LARGE SCALE GENOMIC DNA]</scope>
    <source>
        <strain evidence="11 12">HF-2</strain>
    </source>
</reference>
<dbReference type="Pfam" id="PF13184">
    <property type="entry name" value="KH_NusA_1st"/>
    <property type="match status" value="1"/>
</dbReference>
<dbReference type="GO" id="GO:0031564">
    <property type="term" value="P:transcription antitermination"/>
    <property type="evidence" value="ECO:0007669"/>
    <property type="project" value="UniProtKB-UniRule"/>
</dbReference>
<dbReference type="GO" id="GO:0003700">
    <property type="term" value="F:DNA-binding transcription factor activity"/>
    <property type="evidence" value="ECO:0007669"/>
    <property type="project" value="InterPro"/>
</dbReference>
<dbReference type="GO" id="GO:0006353">
    <property type="term" value="P:DNA-templated transcription termination"/>
    <property type="evidence" value="ECO:0007669"/>
    <property type="project" value="UniProtKB-UniRule"/>
</dbReference>